<keyword evidence="2" id="KW-1185">Reference proteome</keyword>
<accession>A0A448XCI5</accession>
<comment type="caution">
    <text evidence="1">The sequence shown here is derived from an EMBL/GenBank/DDBJ whole genome shotgun (WGS) entry which is preliminary data.</text>
</comment>
<gene>
    <name evidence="1" type="ORF">PXEA_LOCUS27118</name>
</gene>
<evidence type="ECO:0000313" key="2">
    <source>
        <dbReference type="Proteomes" id="UP000784294"/>
    </source>
</evidence>
<reference evidence="1" key="1">
    <citation type="submission" date="2018-11" db="EMBL/GenBank/DDBJ databases">
        <authorList>
            <consortium name="Pathogen Informatics"/>
        </authorList>
    </citation>
    <scope>NUCLEOTIDE SEQUENCE</scope>
</reference>
<sequence>MRHFSRQADPRHCTITRKGSYIDWNRLSSDFLLEVSPSRRPDMVCRLISFLMQAQKILHEWDQKAGMVLVALVRTGNWVGRYRWRATVAVRIFRHRSASEVIPALSGISHSSFNQP</sequence>
<proteinExistence type="predicted"/>
<evidence type="ECO:0000313" key="1">
    <source>
        <dbReference type="EMBL" id="VEL33678.1"/>
    </source>
</evidence>
<dbReference type="Proteomes" id="UP000784294">
    <property type="component" value="Unassembled WGS sequence"/>
</dbReference>
<name>A0A448XCI5_9PLAT</name>
<dbReference type="AlphaFoldDB" id="A0A448XCI5"/>
<protein>
    <submittedName>
        <fullName evidence="1">Uncharacterized protein</fullName>
    </submittedName>
</protein>
<organism evidence="1 2">
    <name type="scientific">Protopolystoma xenopodis</name>
    <dbReference type="NCBI Taxonomy" id="117903"/>
    <lineage>
        <taxon>Eukaryota</taxon>
        <taxon>Metazoa</taxon>
        <taxon>Spiralia</taxon>
        <taxon>Lophotrochozoa</taxon>
        <taxon>Platyhelminthes</taxon>
        <taxon>Monogenea</taxon>
        <taxon>Polyopisthocotylea</taxon>
        <taxon>Polystomatidea</taxon>
        <taxon>Polystomatidae</taxon>
        <taxon>Protopolystoma</taxon>
    </lineage>
</organism>
<dbReference type="EMBL" id="CAAALY010246217">
    <property type="protein sequence ID" value="VEL33678.1"/>
    <property type="molecule type" value="Genomic_DNA"/>
</dbReference>